<dbReference type="AlphaFoldDB" id="A0A5B2V742"/>
<protein>
    <recommendedName>
        <fullName evidence="3">Class I SAM-dependent methyltransferase</fullName>
    </recommendedName>
</protein>
<dbReference type="SUPFAM" id="SSF53335">
    <property type="entry name" value="S-adenosyl-L-methionine-dependent methyltransferases"/>
    <property type="match status" value="1"/>
</dbReference>
<dbReference type="InterPro" id="IPR008884">
    <property type="entry name" value="TylF_MeTrfase"/>
</dbReference>
<organism evidence="1 2">
    <name type="scientific">Salinarimonas soli</name>
    <dbReference type="NCBI Taxonomy" id="1638099"/>
    <lineage>
        <taxon>Bacteria</taxon>
        <taxon>Pseudomonadati</taxon>
        <taxon>Pseudomonadota</taxon>
        <taxon>Alphaproteobacteria</taxon>
        <taxon>Hyphomicrobiales</taxon>
        <taxon>Salinarimonadaceae</taxon>
        <taxon>Salinarimonas</taxon>
    </lineage>
</organism>
<dbReference type="Pfam" id="PF05711">
    <property type="entry name" value="TylF"/>
    <property type="match status" value="1"/>
</dbReference>
<dbReference type="RefSeq" id="WP_149821916.1">
    <property type="nucleotide sequence ID" value="NZ_VUOA01000043.1"/>
</dbReference>
<sequence length="282" mass="30916">MSQTNPPDFLAIKERCAGMLEPEVYKMIYETARSSGPGDLVEIGTARGAATVALALGIGASANPDRNVVTFDLLDPLNYLEDAERHVASGADLSERFIAQIRANIDAFGVTERVHLNFGDVADTYPRADVRAPLAGVMVDADGALDRDFALLYNDLAPGAVVIIDDCDDAAHLWRWTNGEIRVDLKHKLTASFIRYFTKLGLLEPTAVIRNTYFGRKPLAATQSVDFSRLDIIGVYREIVFSNVDRSLVPVGPVHGARTAAVKVLKSRFPALYRTLRNALQR</sequence>
<dbReference type="Gene3D" id="3.40.50.150">
    <property type="entry name" value="Vaccinia Virus protein VP39"/>
    <property type="match status" value="1"/>
</dbReference>
<name>A0A5B2V742_9HYPH</name>
<dbReference type="OrthoDB" id="9783791at2"/>
<comment type="caution">
    <text evidence="1">The sequence shown here is derived from an EMBL/GenBank/DDBJ whole genome shotgun (WGS) entry which is preliminary data.</text>
</comment>
<reference evidence="1 2" key="2">
    <citation type="submission" date="2019-09" db="EMBL/GenBank/DDBJ databases">
        <authorList>
            <person name="Jin C."/>
        </authorList>
    </citation>
    <scope>NUCLEOTIDE SEQUENCE [LARGE SCALE GENOMIC DNA]</scope>
    <source>
        <strain evidence="1 2">BN140002</strain>
    </source>
</reference>
<evidence type="ECO:0008006" key="3">
    <source>
        <dbReference type="Google" id="ProtNLM"/>
    </source>
</evidence>
<dbReference type="Proteomes" id="UP000323142">
    <property type="component" value="Unassembled WGS sequence"/>
</dbReference>
<keyword evidence="2" id="KW-1185">Reference proteome</keyword>
<reference evidence="1 2" key="1">
    <citation type="submission" date="2019-09" db="EMBL/GenBank/DDBJ databases">
        <title>Salinarimonas rosea gen. nov., sp. nov., a new member of the a-2 subgroup of the Proteobacteria.</title>
        <authorList>
            <person name="Liu J."/>
        </authorList>
    </citation>
    <scope>NUCLEOTIDE SEQUENCE [LARGE SCALE GENOMIC DNA]</scope>
    <source>
        <strain evidence="1 2">BN140002</strain>
    </source>
</reference>
<dbReference type="InterPro" id="IPR029063">
    <property type="entry name" value="SAM-dependent_MTases_sf"/>
</dbReference>
<dbReference type="EMBL" id="VUOA01000043">
    <property type="protein sequence ID" value="KAA2234781.1"/>
    <property type="molecule type" value="Genomic_DNA"/>
</dbReference>
<gene>
    <name evidence="1" type="ORF">F0L46_22800</name>
</gene>
<evidence type="ECO:0000313" key="1">
    <source>
        <dbReference type="EMBL" id="KAA2234781.1"/>
    </source>
</evidence>
<proteinExistence type="predicted"/>
<accession>A0A5B2V742</accession>
<evidence type="ECO:0000313" key="2">
    <source>
        <dbReference type="Proteomes" id="UP000323142"/>
    </source>
</evidence>